<name>A0A382M2V8_9ZZZZ</name>
<proteinExistence type="predicted"/>
<protein>
    <submittedName>
        <fullName evidence="1">Uncharacterized protein</fullName>
    </submittedName>
</protein>
<evidence type="ECO:0000313" key="1">
    <source>
        <dbReference type="EMBL" id="SVC41692.1"/>
    </source>
</evidence>
<dbReference type="EMBL" id="UINC01090074">
    <property type="protein sequence ID" value="SVC41692.1"/>
    <property type="molecule type" value="Genomic_DNA"/>
</dbReference>
<organism evidence="1">
    <name type="scientific">marine metagenome</name>
    <dbReference type="NCBI Taxonomy" id="408172"/>
    <lineage>
        <taxon>unclassified sequences</taxon>
        <taxon>metagenomes</taxon>
        <taxon>ecological metagenomes</taxon>
    </lineage>
</organism>
<dbReference type="AlphaFoldDB" id="A0A382M2V8"/>
<gene>
    <name evidence="1" type="ORF">METZ01_LOCUS294546</name>
</gene>
<sequence length="145" mass="16938">MPGRLILILIAFVLFYGCGAKRYGMEHVDPDTFESLKEMGAYYDWWLNNLKDVRAEDLKKATEELDKELTKAGKSAKKKSKQILKRREKVLADFEENVQGWKMNRSVRKKLIQLGMETLKKDYDNQITEHDKKLQQGIDGEAERI</sequence>
<feature type="non-terminal residue" evidence="1">
    <location>
        <position position="145"/>
    </location>
</feature>
<accession>A0A382M2V8</accession>
<reference evidence="1" key="1">
    <citation type="submission" date="2018-05" db="EMBL/GenBank/DDBJ databases">
        <authorList>
            <person name="Lanie J.A."/>
            <person name="Ng W.-L."/>
            <person name="Kazmierczak K.M."/>
            <person name="Andrzejewski T.M."/>
            <person name="Davidsen T.M."/>
            <person name="Wayne K.J."/>
            <person name="Tettelin H."/>
            <person name="Glass J.I."/>
            <person name="Rusch D."/>
            <person name="Podicherti R."/>
            <person name="Tsui H.-C.T."/>
            <person name="Winkler M.E."/>
        </authorList>
    </citation>
    <scope>NUCLEOTIDE SEQUENCE</scope>
</reference>
<dbReference type="PROSITE" id="PS51257">
    <property type="entry name" value="PROKAR_LIPOPROTEIN"/>
    <property type="match status" value="1"/>
</dbReference>